<feature type="chain" id="PRO_5017198810" evidence="1">
    <location>
        <begin position="18"/>
        <end position="328"/>
    </location>
</feature>
<evidence type="ECO:0000313" key="4">
    <source>
        <dbReference type="Proteomes" id="UP000266389"/>
    </source>
</evidence>
<dbReference type="InterPro" id="IPR000073">
    <property type="entry name" value="AB_hydrolase_1"/>
</dbReference>
<gene>
    <name evidence="3" type="ORF">D0433_02565</name>
</gene>
<dbReference type="InterPro" id="IPR029058">
    <property type="entry name" value="AB_hydrolase_fold"/>
</dbReference>
<dbReference type="PRINTS" id="PR00111">
    <property type="entry name" value="ABHYDROLASE"/>
</dbReference>
<evidence type="ECO:0000256" key="1">
    <source>
        <dbReference type="SAM" id="SignalP"/>
    </source>
</evidence>
<dbReference type="Proteomes" id="UP000266389">
    <property type="component" value="Unassembled WGS sequence"/>
</dbReference>
<protein>
    <submittedName>
        <fullName evidence="3">Alpha/beta hydrolase</fullName>
    </submittedName>
</protein>
<keyword evidence="3" id="KW-0378">Hydrolase</keyword>
<evidence type="ECO:0000259" key="2">
    <source>
        <dbReference type="Pfam" id="PF00561"/>
    </source>
</evidence>
<sequence>MKHATICFALTCLFAFAGCGQAKLYHHEPPMKFQDIPYPFSTEMRQVNGVKIAYHDSKGEGPAIVLIHGLASNMGFWRYNIPALTAQGFRVIALDLVGYGKSSKPYSAPYTLKFYAETVRALLHDLGLTKATWVGHSMGGQIAMTAALNFPDAVDKLILLSPAGFEAFKPGEGDWLRNTTTPDFIKKTPQERVRANITNNFYNWSDDWEWLIEERVRLSMTEEFDRFAYAVWKCVGAMLDEYVWDKLDKITAPTLVIAGENDNLIPNPFLHGGRTREIMEQGVRAMPNATLLMLPQTGHLIQIERSAEVNEAIINFVRNTPLRSNANK</sequence>
<dbReference type="GO" id="GO:0016787">
    <property type="term" value="F:hydrolase activity"/>
    <property type="evidence" value="ECO:0007669"/>
    <property type="project" value="UniProtKB-KW"/>
</dbReference>
<dbReference type="PANTHER" id="PTHR43798">
    <property type="entry name" value="MONOACYLGLYCEROL LIPASE"/>
    <property type="match status" value="1"/>
</dbReference>
<proteinExistence type="predicted"/>
<dbReference type="InterPro" id="IPR000639">
    <property type="entry name" value="Epox_hydrolase-like"/>
</dbReference>
<dbReference type="SUPFAM" id="SSF53474">
    <property type="entry name" value="alpha/beta-Hydrolases"/>
    <property type="match status" value="1"/>
</dbReference>
<keyword evidence="1" id="KW-0732">Signal</keyword>
<accession>A0A395M2S6</accession>
<feature type="domain" description="AB hydrolase-1" evidence="2">
    <location>
        <begin position="62"/>
        <end position="305"/>
    </location>
</feature>
<comment type="caution">
    <text evidence="3">The sequence shown here is derived from an EMBL/GenBank/DDBJ whole genome shotgun (WGS) entry which is preliminary data.</text>
</comment>
<dbReference type="EMBL" id="PHFL01000010">
    <property type="protein sequence ID" value="RFM25077.1"/>
    <property type="molecule type" value="Genomic_DNA"/>
</dbReference>
<dbReference type="PRINTS" id="PR00412">
    <property type="entry name" value="EPOXHYDRLASE"/>
</dbReference>
<dbReference type="PROSITE" id="PS51257">
    <property type="entry name" value="PROKAR_LIPOPROTEIN"/>
    <property type="match status" value="1"/>
</dbReference>
<dbReference type="InterPro" id="IPR050266">
    <property type="entry name" value="AB_hydrolase_sf"/>
</dbReference>
<name>A0A395M2S6_9BACT</name>
<evidence type="ECO:0000313" key="3">
    <source>
        <dbReference type="EMBL" id="RFM25077.1"/>
    </source>
</evidence>
<organism evidence="3 4">
    <name type="scientific">Candidatus Thermochlorobacter aerophilus</name>
    <dbReference type="NCBI Taxonomy" id="1868324"/>
    <lineage>
        <taxon>Bacteria</taxon>
        <taxon>Pseudomonadati</taxon>
        <taxon>Chlorobiota</taxon>
        <taxon>Chlorobiia</taxon>
        <taxon>Chlorobiales</taxon>
        <taxon>Candidatus Thermochlorobacteriaceae</taxon>
        <taxon>Candidatus Thermochlorobacter</taxon>
    </lineage>
</organism>
<dbReference type="GO" id="GO:0016020">
    <property type="term" value="C:membrane"/>
    <property type="evidence" value="ECO:0007669"/>
    <property type="project" value="TreeGrafter"/>
</dbReference>
<dbReference type="PANTHER" id="PTHR43798:SF33">
    <property type="entry name" value="HYDROLASE, PUTATIVE (AFU_ORTHOLOGUE AFUA_2G14860)-RELATED"/>
    <property type="match status" value="1"/>
</dbReference>
<feature type="signal peptide" evidence="1">
    <location>
        <begin position="1"/>
        <end position="17"/>
    </location>
</feature>
<dbReference type="Gene3D" id="3.40.50.1820">
    <property type="entry name" value="alpha/beta hydrolase"/>
    <property type="match status" value="1"/>
</dbReference>
<dbReference type="Pfam" id="PF00561">
    <property type="entry name" value="Abhydrolase_1"/>
    <property type="match status" value="1"/>
</dbReference>
<reference evidence="3 4" key="1">
    <citation type="journal article" date="2011" name="ISME J.">
        <title>Community ecology of hot spring cyanobacterial mats: predominant populations and their functional potential.</title>
        <authorList>
            <person name="Klatt C.G."/>
            <person name="Wood J.M."/>
            <person name="Rusch D.B."/>
            <person name="Bateson M.M."/>
            <person name="Hamamura N."/>
            <person name="Heidelberg J.F."/>
            <person name="Grossman A.R."/>
            <person name="Bhaya D."/>
            <person name="Cohan F.M."/>
            <person name="Kuhl M."/>
            <person name="Bryant D.A."/>
            <person name="Ward D.M."/>
        </authorList>
    </citation>
    <scope>NUCLEOTIDE SEQUENCE [LARGE SCALE GENOMIC DNA]</scope>
    <source>
        <strain evidence="3">OS</strain>
    </source>
</reference>
<dbReference type="AlphaFoldDB" id="A0A395M2S6"/>